<keyword evidence="2" id="KW-0963">Cytoplasm</keyword>
<dbReference type="PROSITE" id="PS01319">
    <property type="entry name" value="RBFA"/>
    <property type="match status" value="1"/>
</dbReference>
<gene>
    <name evidence="2" type="primary">rbfA</name>
    <name evidence="3" type="ORF">COW11_02560</name>
</gene>
<dbReference type="Pfam" id="PF02033">
    <property type="entry name" value="RBFA"/>
    <property type="match status" value="1"/>
</dbReference>
<comment type="subcellular location">
    <subcellularLocation>
        <location evidence="2">Cytoplasm</location>
    </subcellularLocation>
</comment>
<organism evidence="3 4">
    <name type="scientific">Candidatus Taenaricola geysiri</name>
    <dbReference type="NCBI Taxonomy" id="1974752"/>
    <lineage>
        <taxon>Bacteria</taxon>
        <taxon>Pseudomonadati</taxon>
        <taxon>Candidatus Omnitrophota</taxon>
        <taxon>Candidatus Taenaricola</taxon>
    </lineage>
</organism>
<dbReference type="AlphaFoldDB" id="A0A2J0LFG0"/>
<dbReference type="GO" id="GO:0043024">
    <property type="term" value="F:ribosomal small subunit binding"/>
    <property type="evidence" value="ECO:0007669"/>
    <property type="project" value="TreeGrafter"/>
</dbReference>
<dbReference type="InterPro" id="IPR023799">
    <property type="entry name" value="RbfA_dom_sf"/>
</dbReference>
<reference evidence="3 4" key="1">
    <citation type="submission" date="2017-09" db="EMBL/GenBank/DDBJ databases">
        <title>Depth-based differentiation of microbial function through sediment-hosted aquifers and enrichment of novel symbionts in the deep terrestrial subsurface.</title>
        <authorList>
            <person name="Probst A.J."/>
            <person name="Ladd B."/>
            <person name="Jarett J.K."/>
            <person name="Geller-Mcgrath D.E."/>
            <person name="Sieber C.M."/>
            <person name="Emerson J.B."/>
            <person name="Anantharaman K."/>
            <person name="Thomas B.C."/>
            <person name="Malmstrom R."/>
            <person name="Stieglmeier M."/>
            <person name="Klingl A."/>
            <person name="Woyke T."/>
            <person name="Ryan C.M."/>
            <person name="Banfield J.F."/>
        </authorList>
    </citation>
    <scope>NUCLEOTIDE SEQUENCE [LARGE SCALE GENOMIC DNA]</scope>
    <source>
        <strain evidence="3">CG12_big_fil_rev_8_21_14_0_65_43_15</strain>
    </source>
</reference>
<dbReference type="EMBL" id="PFGP01000055">
    <property type="protein sequence ID" value="PIW66581.1"/>
    <property type="molecule type" value="Genomic_DNA"/>
</dbReference>
<dbReference type="InterPro" id="IPR020053">
    <property type="entry name" value="Ribosome-bd_factorA_CS"/>
</dbReference>
<dbReference type="Gene3D" id="3.30.300.20">
    <property type="match status" value="1"/>
</dbReference>
<sequence>MKRTDRVASQIMREVADIIQKEIKNPHLGFVTITSADVTPDLKLAKVYFSVLGDDQQKTDSHNALMHSGRFIRKQLAARLNMRYTPFLDFHIDASIEHVSKIDNILKKINDERKEDADID</sequence>
<dbReference type="SUPFAM" id="SSF89919">
    <property type="entry name" value="Ribosome-binding factor A, RbfA"/>
    <property type="match status" value="1"/>
</dbReference>
<protein>
    <recommendedName>
        <fullName evidence="2">Ribosome-binding factor A</fullName>
    </recommendedName>
</protein>
<evidence type="ECO:0000313" key="4">
    <source>
        <dbReference type="Proteomes" id="UP000231267"/>
    </source>
</evidence>
<proteinExistence type="inferred from homology"/>
<name>A0A2J0LFG0_9BACT</name>
<dbReference type="GO" id="GO:0030490">
    <property type="term" value="P:maturation of SSU-rRNA"/>
    <property type="evidence" value="ECO:0007669"/>
    <property type="project" value="UniProtKB-UniRule"/>
</dbReference>
<dbReference type="HAMAP" id="MF_00003">
    <property type="entry name" value="RbfA"/>
    <property type="match status" value="1"/>
</dbReference>
<evidence type="ECO:0000256" key="2">
    <source>
        <dbReference type="HAMAP-Rule" id="MF_00003"/>
    </source>
</evidence>
<evidence type="ECO:0000256" key="1">
    <source>
        <dbReference type="ARBA" id="ARBA00022517"/>
    </source>
</evidence>
<dbReference type="PANTHER" id="PTHR33515:SF1">
    <property type="entry name" value="RIBOSOME-BINDING FACTOR A, CHLOROPLASTIC-RELATED"/>
    <property type="match status" value="1"/>
</dbReference>
<dbReference type="InterPro" id="IPR015946">
    <property type="entry name" value="KH_dom-like_a/b"/>
</dbReference>
<comment type="function">
    <text evidence="2">One of several proteins that assist in the late maturation steps of the functional core of the 30S ribosomal subunit. Associates with free 30S ribosomal subunits (but not with 30S subunits that are part of 70S ribosomes or polysomes). Required for efficient processing of 16S rRNA. May interact with the 5'-terminal helix region of 16S rRNA.</text>
</comment>
<keyword evidence="1 2" id="KW-0690">Ribosome biogenesis</keyword>
<comment type="subunit">
    <text evidence="2">Monomer. Binds 30S ribosomal subunits, but not 50S ribosomal subunits or 70S ribosomes.</text>
</comment>
<dbReference type="PANTHER" id="PTHR33515">
    <property type="entry name" value="RIBOSOME-BINDING FACTOR A, CHLOROPLASTIC-RELATED"/>
    <property type="match status" value="1"/>
</dbReference>
<dbReference type="NCBIfam" id="TIGR00082">
    <property type="entry name" value="rbfA"/>
    <property type="match status" value="1"/>
</dbReference>
<dbReference type="GO" id="GO:0005829">
    <property type="term" value="C:cytosol"/>
    <property type="evidence" value="ECO:0007669"/>
    <property type="project" value="TreeGrafter"/>
</dbReference>
<comment type="caution">
    <text evidence="3">The sequence shown here is derived from an EMBL/GenBank/DDBJ whole genome shotgun (WGS) entry which is preliminary data.</text>
</comment>
<comment type="similarity">
    <text evidence="2">Belongs to the RbfA family.</text>
</comment>
<dbReference type="Proteomes" id="UP000231267">
    <property type="component" value="Unassembled WGS sequence"/>
</dbReference>
<accession>A0A2J0LFG0</accession>
<evidence type="ECO:0000313" key="3">
    <source>
        <dbReference type="EMBL" id="PIW66581.1"/>
    </source>
</evidence>
<dbReference type="InterPro" id="IPR000238">
    <property type="entry name" value="RbfA"/>
</dbReference>